<dbReference type="VEuPathDB" id="FungiDB:VP01_6417g1"/>
<dbReference type="EMBL" id="LAVV01011738">
    <property type="protein sequence ID" value="KNZ47406.1"/>
    <property type="molecule type" value="Genomic_DNA"/>
</dbReference>
<accession>A0A0L6UFV8</accession>
<evidence type="ECO:0000313" key="1">
    <source>
        <dbReference type="EMBL" id="KNZ47406.1"/>
    </source>
</evidence>
<protein>
    <submittedName>
        <fullName evidence="1">Uncharacterized protein</fullName>
    </submittedName>
</protein>
<proteinExistence type="predicted"/>
<reference evidence="1 2" key="1">
    <citation type="submission" date="2015-08" db="EMBL/GenBank/DDBJ databases">
        <title>Next Generation Sequencing and Analysis of the Genome of Puccinia sorghi L Schw, the Causal Agent of Maize Common Rust.</title>
        <authorList>
            <person name="Rochi L."/>
            <person name="Burguener G."/>
            <person name="Darino M."/>
            <person name="Turjanski A."/>
            <person name="Kreff E."/>
            <person name="Dieguez M.J."/>
            <person name="Sacco F."/>
        </authorList>
    </citation>
    <scope>NUCLEOTIDE SEQUENCE [LARGE SCALE GENOMIC DNA]</scope>
    <source>
        <strain evidence="1 2">RO10H11247</strain>
    </source>
</reference>
<dbReference type="Proteomes" id="UP000037035">
    <property type="component" value="Unassembled WGS sequence"/>
</dbReference>
<dbReference type="SUPFAM" id="SSF56672">
    <property type="entry name" value="DNA/RNA polymerases"/>
    <property type="match status" value="1"/>
</dbReference>
<comment type="caution">
    <text evidence="1">The sequence shown here is derived from an EMBL/GenBank/DDBJ whole genome shotgun (WGS) entry which is preliminary data.</text>
</comment>
<sequence>MILSHPLSTAIPSIKDDEDIKDLETIRKTLLPIYHDYPDVFFWFELTSSHLTGLKIIILNLKVLHLFQAQSILSQSIKYRFSCSHCIKEGCLYARLSKCKFHNSSLQFLGVIIASNGISMDLAMDLPKPTSVKTLQAFTVTPILAHFSELTQNLIETDVVIPMDQHTEKDIKKVKKQEYYFRFRISAQNNPRSLPYKTPEISTLLKENSNRTFVEQLEGQNRIFSAHSLQKPGQNSPVNME</sequence>
<dbReference type="AlphaFoldDB" id="A0A0L6UFV8"/>
<name>A0A0L6UFV8_9BASI</name>
<keyword evidence="2" id="KW-1185">Reference proteome</keyword>
<gene>
    <name evidence="1" type="ORF">VP01_6417g1</name>
</gene>
<organism evidence="1 2">
    <name type="scientific">Puccinia sorghi</name>
    <dbReference type="NCBI Taxonomy" id="27349"/>
    <lineage>
        <taxon>Eukaryota</taxon>
        <taxon>Fungi</taxon>
        <taxon>Dikarya</taxon>
        <taxon>Basidiomycota</taxon>
        <taxon>Pucciniomycotina</taxon>
        <taxon>Pucciniomycetes</taxon>
        <taxon>Pucciniales</taxon>
        <taxon>Pucciniaceae</taxon>
        <taxon>Puccinia</taxon>
    </lineage>
</organism>
<dbReference type="InterPro" id="IPR043502">
    <property type="entry name" value="DNA/RNA_pol_sf"/>
</dbReference>
<evidence type="ECO:0000313" key="2">
    <source>
        <dbReference type="Proteomes" id="UP000037035"/>
    </source>
</evidence>